<dbReference type="Pfam" id="PF13193">
    <property type="entry name" value="AMP-binding_C"/>
    <property type="match status" value="1"/>
</dbReference>
<dbReference type="PROSITE" id="PS00455">
    <property type="entry name" value="AMP_BINDING"/>
    <property type="match status" value="1"/>
</dbReference>
<evidence type="ECO:0000259" key="4">
    <source>
        <dbReference type="Pfam" id="PF13193"/>
    </source>
</evidence>
<dbReference type="InterPro" id="IPR000873">
    <property type="entry name" value="AMP-dep_synth/lig_dom"/>
</dbReference>
<comment type="caution">
    <text evidence="5">The sequence shown here is derived from an EMBL/GenBank/DDBJ whole genome shotgun (WGS) entry which is preliminary data.</text>
</comment>
<dbReference type="InterPro" id="IPR025110">
    <property type="entry name" value="AMP-bd_C"/>
</dbReference>
<feature type="domain" description="AMP-dependent synthetase/ligase" evidence="3">
    <location>
        <begin position="13"/>
        <end position="347"/>
    </location>
</feature>
<organism evidence="5 6">
    <name type="scientific">Kibdelosporangium persicum</name>
    <dbReference type="NCBI Taxonomy" id="2698649"/>
    <lineage>
        <taxon>Bacteria</taxon>
        <taxon>Bacillati</taxon>
        <taxon>Actinomycetota</taxon>
        <taxon>Actinomycetes</taxon>
        <taxon>Pseudonocardiales</taxon>
        <taxon>Pseudonocardiaceae</taxon>
        <taxon>Kibdelosporangium</taxon>
    </lineage>
</organism>
<evidence type="ECO:0000313" key="6">
    <source>
        <dbReference type="Proteomes" id="UP000763557"/>
    </source>
</evidence>
<dbReference type="InterPro" id="IPR045851">
    <property type="entry name" value="AMP-bd_C_sf"/>
</dbReference>
<dbReference type="EMBL" id="JAAATY010000001">
    <property type="protein sequence ID" value="NRN63109.1"/>
    <property type="molecule type" value="Genomic_DNA"/>
</dbReference>
<comment type="similarity">
    <text evidence="1">Belongs to the ATP-dependent AMP-binding enzyme family.</text>
</comment>
<dbReference type="InterPro" id="IPR042099">
    <property type="entry name" value="ANL_N_sf"/>
</dbReference>
<feature type="domain" description="AMP-binding enzyme C-terminal" evidence="4">
    <location>
        <begin position="397"/>
        <end position="472"/>
    </location>
</feature>
<dbReference type="Gene3D" id="3.30.300.30">
    <property type="match status" value="1"/>
</dbReference>
<keyword evidence="6" id="KW-1185">Reference proteome</keyword>
<dbReference type="PANTHER" id="PTHR43201">
    <property type="entry name" value="ACYL-COA SYNTHETASE"/>
    <property type="match status" value="1"/>
</dbReference>
<dbReference type="Proteomes" id="UP000763557">
    <property type="component" value="Unassembled WGS sequence"/>
</dbReference>
<name>A0ABX2EVV6_9PSEU</name>
<dbReference type="SUPFAM" id="SSF56801">
    <property type="entry name" value="Acetyl-CoA synthetase-like"/>
    <property type="match status" value="1"/>
</dbReference>
<dbReference type="CDD" id="cd17631">
    <property type="entry name" value="FACL_FadD13-like"/>
    <property type="match status" value="1"/>
</dbReference>
<evidence type="ECO:0000313" key="5">
    <source>
        <dbReference type="EMBL" id="NRN63109.1"/>
    </source>
</evidence>
<accession>A0ABX2EVV6</accession>
<proteinExistence type="inferred from homology"/>
<gene>
    <name evidence="5" type="ORF">GC106_3100</name>
</gene>
<dbReference type="InterPro" id="IPR020459">
    <property type="entry name" value="AMP-binding"/>
</dbReference>
<dbReference type="PANTHER" id="PTHR43201:SF5">
    <property type="entry name" value="MEDIUM-CHAIN ACYL-COA LIGASE ACSF2, MITOCHONDRIAL"/>
    <property type="match status" value="1"/>
</dbReference>
<evidence type="ECO:0000256" key="1">
    <source>
        <dbReference type="ARBA" id="ARBA00006432"/>
    </source>
</evidence>
<evidence type="ECO:0000259" key="3">
    <source>
        <dbReference type="Pfam" id="PF00501"/>
    </source>
</evidence>
<protein>
    <submittedName>
        <fullName evidence="5">AMP-dependent synthetase and ligase</fullName>
    </submittedName>
</protein>
<dbReference type="PRINTS" id="PR00154">
    <property type="entry name" value="AMPBINDING"/>
</dbReference>
<dbReference type="Gene3D" id="3.40.50.12780">
    <property type="entry name" value="N-terminal domain of ligase-like"/>
    <property type="match status" value="1"/>
</dbReference>
<dbReference type="RefSeq" id="WP_173123544.1">
    <property type="nucleotide sequence ID" value="NZ_CBCSGW010000039.1"/>
</dbReference>
<reference evidence="5 6" key="1">
    <citation type="submission" date="2020-01" db="EMBL/GenBank/DDBJ databases">
        <title>Kibdelosporangium persica a novel Actinomycetes from a hot desert in Iran.</title>
        <authorList>
            <person name="Safaei N."/>
            <person name="Zaburannyi N."/>
            <person name="Mueller R."/>
            <person name="Wink J."/>
        </authorList>
    </citation>
    <scope>NUCLEOTIDE SEQUENCE [LARGE SCALE GENOMIC DNA]</scope>
    <source>
        <strain evidence="5 6">4NS15</strain>
    </source>
</reference>
<sequence>MSDAGLGGWPARRAMLSPERTAIVYQGQAVTYGSLYRRATQVAWQLRASGIEAGDRVGYLGPNHPAFVETMFATHMLGAIFVPLNFRLTAPEIAYMVTDAGIKLVVRDPSTAAVTDTKTISLDAYEEWLSLGSTSPVEVPVSSDDIALILYTSGTTGRPKGAMLSHANMIWNTYNLLVAVDVAGDEVTLIAAPLFHVAALGQTLLPTFIKGGCSVITPNWDVDLCFDLIAGHRVTLMFGVTTMFASLTQSPRWADADLSSLRTLMSGGAPIPVSLIRTYQDRGLVFCQGYGLTETAPGATFLEAAQSVAKAGSAGVPMFFTSVRVDAPVGTPGEVLIKGPNVTPGYWRNPSATSTAFEDGWFRSGDVAYADEDGYLYIVDRVKDMFISGGENVYPAEVESAIYAHPSVAMAAVIGVPDPRWNEVGKAFVVLRPDASLSLAELREFLLPKLAKYKIPAHLEIVADLPRTASGKIQKSHLR</sequence>
<dbReference type="GO" id="GO:0016874">
    <property type="term" value="F:ligase activity"/>
    <property type="evidence" value="ECO:0007669"/>
    <property type="project" value="UniProtKB-KW"/>
</dbReference>
<dbReference type="Pfam" id="PF00501">
    <property type="entry name" value="AMP-binding"/>
    <property type="match status" value="1"/>
</dbReference>
<keyword evidence="2 5" id="KW-0436">Ligase</keyword>
<evidence type="ECO:0000256" key="2">
    <source>
        <dbReference type="ARBA" id="ARBA00022598"/>
    </source>
</evidence>
<dbReference type="InterPro" id="IPR020845">
    <property type="entry name" value="AMP-binding_CS"/>
</dbReference>